<gene>
    <name evidence="1" type="ORF">AVEN_130048_1</name>
</gene>
<protein>
    <submittedName>
        <fullName evidence="1">Uncharacterized protein</fullName>
    </submittedName>
</protein>
<comment type="caution">
    <text evidence="1">The sequence shown here is derived from an EMBL/GenBank/DDBJ whole genome shotgun (WGS) entry which is preliminary data.</text>
</comment>
<dbReference type="AlphaFoldDB" id="A0A4Y2LYJ5"/>
<evidence type="ECO:0000313" key="1">
    <source>
        <dbReference type="EMBL" id="GBN19559.1"/>
    </source>
</evidence>
<dbReference type="EMBL" id="BGPR01120755">
    <property type="protein sequence ID" value="GBN19559.1"/>
    <property type="molecule type" value="Genomic_DNA"/>
</dbReference>
<organism evidence="1 2">
    <name type="scientific">Araneus ventricosus</name>
    <name type="common">Orbweaver spider</name>
    <name type="synonym">Epeira ventricosa</name>
    <dbReference type="NCBI Taxonomy" id="182803"/>
    <lineage>
        <taxon>Eukaryota</taxon>
        <taxon>Metazoa</taxon>
        <taxon>Ecdysozoa</taxon>
        <taxon>Arthropoda</taxon>
        <taxon>Chelicerata</taxon>
        <taxon>Arachnida</taxon>
        <taxon>Araneae</taxon>
        <taxon>Araneomorphae</taxon>
        <taxon>Entelegynae</taxon>
        <taxon>Araneoidea</taxon>
        <taxon>Araneidae</taxon>
        <taxon>Araneus</taxon>
    </lineage>
</organism>
<accession>A0A4Y2LYJ5</accession>
<reference evidence="1 2" key="1">
    <citation type="journal article" date="2019" name="Sci. Rep.">
        <title>Orb-weaving spider Araneus ventricosus genome elucidates the spidroin gene catalogue.</title>
        <authorList>
            <person name="Kono N."/>
            <person name="Nakamura H."/>
            <person name="Ohtoshi R."/>
            <person name="Moran D.A.P."/>
            <person name="Shinohara A."/>
            <person name="Yoshida Y."/>
            <person name="Fujiwara M."/>
            <person name="Mori M."/>
            <person name="Tomita M."/>
            <person name="Arakawa K."/>
        </authorList>
    </citation>
    <scope>NUCLEOTIDE SEQUENCE [LARGE SCALE GENOMIC DNA]</scope>
</reference>
<dbReference type="Proteomes" id="UP000499080">
    <property type="component" value="Unassembled WGS sequence"/>
</dbReference>
<keyword evidence="2" id="KW-1185">Reference proteome</keyword>
<name>A0A4Y2LYJ5_ARAVE</name>
<proteinExistence type="predicted"/>
<evidence type="ECO:0000313" key="2">
    <source>
        <dbReference type="Proteomes" id="UP000499080"/>
    </source>
</evidence>
<sequence>MKVIFRNIDAADRVRLVFSTFGLEFIYYNIEDWHMVEVFLQEATLSDVDKKRLKNAFMEYLRRNGGIKRARKKWSEFLEFVDETGASAQSKSSSEDETLTKVKKKTLLSVPFVKKLFRKHSYFY</sequence>